<organism evidence="1 2">
    <name type="scientific">Pyrobaculum arsenaticum</name>
    <dbReference type="NCBI Taxonomy" id="121277"/>
    <lineage>
        <taxon>Archaea</taxon>
        <taxon>Thermoproteota</taxon>
        <taxon>Thermoprotei</taxon>
        <taxon>Thermoproteales</taxon>
        <taxon>Thermoproteaceae</taxon>
        <taxon>Pyrobaculum</taxon>
    </lineage>
</organism>
<reference evidence="1 2" key="1">
    <citation type="journal article" date="2020" name="Nat. Commun.">
        <title>The structures of two archaeal type IV pili illuminate evolutionary relationships.</title>
        <authorList>
            <person name="Wang F."/>
            <person name="Baquero D.P."/>
            <person name="Su Z."/>
            <person name="Beltran L.C."/>
            <person name="Prangishvili D."/>
            <person name="Krupovic M."/>
            <person name="Egelman E.H."/>
        </authorList>
    </citation>
    <scope>NUCLEOTIDE SEQUENCE [LARGE SCALE GENOMIC DNA]</scope>
    <source>
        <strain evidence="1 2">2GA</strain>
    </source>
</reference>
<accession>A0A7L4PCE7</accession>
<proteinExistence type="predicted"/>
<dbReference type="RefSeq" id="WP_011899692.1">
    <property type="nucleotide sequence ID" value="NZ_JAAVJF010000003.1"/>
</dbReference>
<evidence type="ECO:0000313" key="1">
    <source>
        <dbReference type="EMBL" id="NYR15770.1"/>
    </source>
</evidence>
<dbReference type="GeneID" id="5055209"/>
<protein>
    <submittedName>
        <fullName evidence="1">Uncharacterized protein</fullName>
    </submittedName>
</protein>
<sequence>MAVESRLTAGAAALVIAIVAAALYITTTTQGALPTEPLDTPISKPPPLLVLYAEIFNNTLVFQIRNYEGRPLTIKAVEVADKTVTVDCGGRGAVAPANDTVICVAIIQIDAQPGTILPGRVVVDNATAEFQVLMVKEPLYTK</sequence>
<comment type="caution">
    <text evidence="1">The sequence shown here is derived from an EMBL/GenBank/DDBJ whole genome shotgun (WGS) entry which is preliminary data.</text>
</comment>
<dbReference type="OMA" id="ANDTVIC"/>
<evidence type="ECO:0000313" key="2">
    <source>
        <dbReference type="Proteomes" id="UP000554766"/>
    </source>
</evidence>
<name>A0A7L4PCE7_9CREN</name>
<dbReference type="Proteomes" id="UP000554766">
    <property type="component" value="Unassembled WGS sequence"/>
</dbReference>
<gene>
    <name evidence="1" type="ORF">HC235_07445</name>
</gene>
<dbReference type="AlphaFoldDB" id="A0A7L4PCE7"/>
<dbReference type="EMBL" id="JAAVJF010000003">
    <property type="protein sequence ID" value="NYR15770.1"/>
    <property type="molecule type" value="Genomic_DNA"/>
</dbReference>
<keyword evidence="2" id="KW-1185">Reference proteome</keyword>